<dbReference type="AlphaFoldDB" id="A0A392Q5A9"/>
<accession>A0A392Q5A9</accession>
<organism evidence="2 3">
    <name type="scientific">Trifolium medium</name>
    <dbReference type="NCBI Taxonomy" id="97028"/>
    <lineage>
        <taxon>Eukaryota</taxon>
        <taxon>Viridiplantae</taxon>
        <taxon>Streptophyta</taxon>
        <taxon>Embryophyta</taxon>
        <taxon>Tracheophyta</taxon>
        <taxon>Spermatophyta</taxon>
        <taxon>Magnoliopsida</taxon>
        <taxon>eudicotyledons</taxon>
        <taxon>Gunneridae</taxon>
        <taxon>Pentapetalae</taxon>
        <taxon>rosids</taxon>
        <taxon>fabids</taxon>
        <taxon>Fabales</taxon>
        <taxon>Fabaceae</taxon>
        <taxon>Papilionoideae</taxon>
        <taxon>50 kb inversion clade</taxon>
        <taxon>NPAAA clade</taxon>
        <taxon>Hologalegina</taxon>
        <taxon>IRL clade</taxon>
        <taxon>Trifolieae</taxon>
        <taxon>Trifolium</taxon>
    </lineage>
</organism>
<feature type="region of interest" description="Disordered" evidence="1">
    <location>
        <begin position="82"/>
        <end position="103"/>
    </location>
</feature>
<evidence type="ECO:0000313" key="3">
    <source>
        <dbReference type="Proteomes" id="UP000265520"/>
    </source>
</evidence>
<evidence type="ECO:0000256" key="1">
    <source>
        <dbReference type="SAM" id="MobiDB-lite"/>
    </source>
</evidence>
<name>A0A392Q5A9_9FABA</name>
<protein>
    <submittedName>
        <fullName evidence="2">Inactive shikimate kinase-like protein</fullName>
    </submittedName>
</protein>
<reference evidence="2 3" key="1">
    <citation type="journal article" date="2018" name="Front. Plant Sci.">
        <title>Red Clover (Trifolium pratense) and Zigzag Clover (T. medium) - A Picture of Genomic Similarities and Differences.</title>
        <authorList>
            <person name="Dluhosova J."/>
            <person name="Istvanek J."/>
            <person name="Nedelnik J."/>
            <person name="Repkova J."/>
        </authorList>
    </citation>
    <scope>NUCLEOTIDE SEQUENCE [LARGE SCALE GENOMIC DNA]</scope>
    <source>
        <strain evidence="3">cv. 10/8</strain>
        <tissue evidence="2">Leaf</tissue>
    </source>
</reference>
<dbReference type="Proteomes" id="UP000265520">
    <property type="component" value="Unassembled WGS sequence"/>
</dbReference>
<dbReference type="EMBL" id="LXQA010113254">
    <property type="protein sequence ID" value="MCI19102.1"/>
    <property type="molecule type" value="Genomic_DNA"/>
</dbReference>
<feature type="compositionally biased region" description="Basic and acidic residues" evidence="1">
    <location>
        <begin position="90"/>
        <end position="103"/>
    </location>
</feature>
<comment type="caution">
    <text evidence="2">The sequence shown here is derived from an EMBL/GenBank/DDBJ whole genome shotgun (WGS) entry which is preliminary data.</text>
</comment>
<evidence type="ECO:0000313" key="2">
    <source>
        <dbReference type="EMBL" id="MCI19102.1"/>
    </source>
</evidence>
<proteinExistence type="predicted"/>
<keyword evidence="2" id="KW-0418">Kinase</keyword>
<keyword evidence="3" id="KW-1185">Reference proteome</keyword>
<sequence>MAATTPAALYFLPPNTTTTKTINFFSILKPNVVSLRSFSHSSSLSSLSHRYPFSLPPCKCSFTAPASTTTYEFNGKSLASRYRSPHTLQNRKEGPGNLEFDRE</sequence>
<keyword evidence="2" id="KW-0808">Transferase</keyword>
<feature type="non-terminal residue" evidence="2">
    <location>
        <position position="103"/>
    </location>
</feature>
<dbReference type="GO" id="GO:0016301">
    <property type="term" value="F:kinase activity"/>
    <property type="evidence" value="ECO:0007669"/>
    <property type="project" value="UniProtKB-KW"/>
</dbReference>